<feature type="compositionally biased region" description="Acidic residues" evidence="1">
    <location>
        <begin position="317"/>
        <end position="330"/>
    </location>
</feature>
<evidence type="ECO:0000259" key="2">
    <source>
        <dbReference type="SMART" id="SM00543"/>
    </source>
</evidence>
<dbReference type="GO" id="GO:0016281">
    <property type="term" value="C:eukaryotic translation initiation factor 4F complex"/>
    <property type="evidence" value="ECO:0007669"/>
    <property type="project" value="TreeGrafter"/>
</dbReference>
<dbReference type="PANTHER" id="PTHR23253:SF78">
    <property type="entry name" value="EUKARYOTIC TRANSLATION INITIATION FACTOR 4G1, ISOFORM B-RELATED"/>
    <property type="match status" value="1"/>
</dbReference>
<sequence length="1178" mass="132485">MPPNQMPQNYGQYGGNQYNQHNNYQQPHSQQHYTQPPPQMHQQQQPYGNFNQPQEFVPRHNTLYQPQYQQYPQQVYHQDTVNYANNSQHAQPITNPVQMEPKRQRKLLEIVDPKTKKAIEVPSIERSVPPPPVIMAAPVAPVAAVPAPEDEKKKDNINREMLEKVRQELLAKASDALASSAAPTAPAAAAPAAVAPPAAVPQPVAAAAAPQIPPSPVQMDFSVPPPDFVPQNNVQPTTPRQVLDIVPPPAVQQEQPQQKTPEAPAKPEVAQPEVHTPVSSPPAPETVTTTPASGTAESASTGPDVRVTPTLQKEESKEEVEDDKFEEEERVDTPEVTESQTEKTPEELAQEKEQKEAEEKEKKRLQEKELEGKVEKLIQSDTVDVANGCYGREFMVTIREIEKLFSRTPCPLTPTQLADFGLDIKTMRVADKKPNFTPNWVPNKGVRNSQPYRGRTTTDGTGRGAPQNRDQRGHPKRPPVVRQSIERVQRVALPSSKDAWKPERQKTSENIPEEEAAIKEVCKKVRALMNKVTPTSQKPLTEEFISYNVISNPKQLAQVVEIVFDKAVEEPKFCALYAEMCQAQVNSEISKVNKKSLFRDAILIRTQKVFQDKRDIDEEKEAAIEKEEDPVKREALLVEEKQKFRRRRFGVMGFIGHLFRNALLSTKIIHICTVELFLSIIPKKVDGVEQPLRKEDIDEESVHCGIQLIETVGATLDKSKDEFVIFLNQWLQKLELAKPMCTNKIRFMIMNLIELRKDKWIPRKSAESGPKKITDIHKEVRQEQIENEKARDQYDRRHGQGGGVRPNSNSLRKQVPVSRNSLDRNRATQQPDQKRAQAAANTKLQASNVAPKNISLSSMDNATLGKNKKEWHSGSSGGGNAADTAAAPVKPQQAWARRDSNDQRKKSAVDEKQSALAAAKEMGSMQLSARRSTSQTSIPDKVEEELTEEEKELRKKIMNTVKSDIGEVISTDLSLEDMAASFKDQFVGKEKYGAPSLTVVFEMAMRAVIERDLKENERKQLAYALRISLVSKVEKQAFIDGVTRFCKYCTDIELYYDVPSLWSTIAEMLMNTMHADHEVIDKAKEKSATNNIETIALKEMEPAFMAAKTEGKKKYDLFVQLMKQWTDVELAEHSCVDALSWEFDELPFKEAMIKDGLRSEMEAVTTNNGSTLAALLLK</sequence>
<feature type="compositionally biased region" description="Basic and acidic residues" evidence="1">
    <location>
        <begin position="782"/>
        <end position="798"/>
    </location>
</feature>
<name>G0PKS3_CAEBE</name>
<gene>
    <name evidence="3" type="ORF">CAEBREN_31007</name>
</gene>
<feature type="compositionally biased region" description="Basic and acidic residues" evidence="1">
    <location>
        <begin position="896"/>
        <end position="913"/>
    </location>
</feature>
<reference evidence="4" key="1">
    <citation type="submission" date="2011-07" db="EMBL/GenBank/DDBJ databases">
        <authorList>
            <consortium name="Caenorhabditis brenneri Sequencing and Analysis Consortium"/>
            <person name="Wilson R.K."/>
        </authorList>
    </citation>
    <scope>NUCLEOTIDE SEQUENCE [LARGE SCALE GENOMIC DNA]</scope>
    <source>
        <strain evidence="4">PB2801</strain>
    </source>
</reference>
<dbReference type="SUPFAM" id="SSF48371">
    <property type="entry name" value="ARM repeat"/>
    <property type="match status" value="1"/>
</dbReference>
<dbReference type="PANTHER" id="PTHR23253">
    <property type="entry name" value="EUKARYOTIC TRANSLATION INITIATION FACTOR 4 GAMMA"/>
    <property type="match status" value="1"/>
</dbReference>
<dbReference type="GO" id="GO:0003743">
    <property type="term" value="F:translation initiation factor activity"/>
    <property type="evidence" value="ECO:0007669"/>
    <property type="project" value="TreeGrafter"/>
</dbReference>
<protein>
    <recommendedName>
        <fullName evidence="2">MIF4G domain-containing protein</fullName>
    </recommendedName>
</protein>
<dbReference type="InterPro" id="IPR016024">
    <property type="entry name" value="ARM-type_fold"/>
</dbReference>
<feature type="domain" description="MIF4G" evidence="2">
    <location>
        <begin position="522"/>
        <end position="759"/>
    </location>
</feature>
<dbReference type="SMART" id="SM00543">
    <property type="entry name" value="MIF4G"/>
    <property type="match status" value="1"/>
</dbReference>
<dbReference type="AlphaFoldDB" id="G0PKS3"/>
<feature type="region of interest" description="Disordered" evidence="1">
    <location>
        <begin position="1"/>
        <end position="55"/>
    </location>
</feature>
<proteinExistence type="predicted"/>
<evidence type="ECO:0000256" key="1">
    <source>
        <dbReference type="SAM" id="MobiDB-lite"/>
    </source>
</evidence>
<dbReference type="FunCoup" id="G0PKS3">
    <property type="interactions" value="405"/>
</dbReference>
<dbReference type="STRING" id="135651.G0PKS3"/>
<dbReference type="Pfam" id="PF02854">
    <property type="entry name" value="MIF4G"/>
    <property type="match status" value="1"/>
</dbReference>
<dbReference type="GO" id="GO:0003729">
    <property type="term" value="F:mRNA binding"/>
    <property type="evidence" value="ECO:0007669"/>
    <property type="project" value="TreeGrafter"/>
</dbReference>
<dbReference type="HOGENOM" id="CLU_275973_0_0_1"/>
<feature type="compositionally biased region" description="Low complexity" evidence="1">
    <location>
        <begin position="184"/>
        <end position="210"/>
    </location>
</feature>
<dbReference type="Gene3D" id="1.25.40.180">
    <property type="match status" value="1"/>
</dbReference>
<feature type="compositionally biased region" description="Basic and acidic residues" evidence="1">
    <location>
        <begin position="340"/>
        <end position="365"/>
    </location>
</feature>
<feature type="compositionally biased region" description="Low complexity" evidence="1">
    <location>
        <begin position="1"/>
        <end position="47"/>
    </location>
</feature>
<dbReference type="FunFam" id="1.25.40.180:FF:000057">
    <property type="entry name" value="Initiation Factor 4G (eIF4G) family"/>
    <property type="match status" value="1"/>
</dbReference>
<keyword evidence="4" id="KW-1185">Reference proteome</keyword>
<feature type="compositionally biased region" description="Low complexity" evidence="1">
    <location>
        <begin position="251"/>
        <end position="267"/>
    </location>
</feature>
<feature type="region of interest" description="Disordered" evidence="1">
    <location>
        <begin position="782"/>
        <end position="946"/>
    </location>
</feature>
<accession>G0PKS3</accession>
<dbReference type="Proteomes" id="UP000008068">
    <property type="component" value="Unassembled WGS sequence"/>
</dbReference>
<feature type="compositionally biased region" description="Polar residues" evidence="1">
    <location>
        <begin position="806"/>
        <end position="820"/>
    </location>
</feature>
<evidence type="ECO:0000313" key="3">
    <source>
        <dbReference type="EMBL" id="EGT32944.1"/>
    </source>
</evidence>
<feature type="compositionally biased region" description="Basic and acidic residues" evidence="1">
    <location>
        <begin position="498"/>
        <end position="507"/>
    </location>
</feature>
<dbReference type="EMBL" id="GL380923">
    <property type="protein sequence ID" value="EGT32944.1"/>
    <property type="molecule type" value="Genomic_DNA"/>
</dbReference>
<feature type="compositionally biased region" description="Polar residues" evidence="1">
    <location>
        <begin position="230"/>
        <end position="240"/>
    </location>
</feature>
<dbReference type="eggNOG" id="KOG0401">
    <property type="taxonomic scope" value="Eukaryota"/>
</dbReference>
<dbReference type="InParanoid" id="G0PKS3"/>
<dbReference type="OrthoDB" id="514777at2759"/>
<feature type="compositionally biased region" description="Polar residues" evidence="1">
    <location>
        <begin position="436"/>
        <end position="451"/>
    </location>
</feature>
<dbReference type="InterPro" id="IPR003890">
    <property type="entry name" value="MIF4G-like_typ-3"/>
</dbReference>
<organism evidence="4">
    <name type="scientific">Caenorhabditis brenneri</name>
    <name type="common">Nematode worm</name>
    <dbReference type="NCBI Taxonomy" id="135651"/>
    <lineage>
        <taxon>Eukaryota</taxon>
        <taxon>Metazoa</taxon>
        <taxon>Ecdysozoa</taxon>
        <taxon>Nematoda</taxon>
        <taxon>Chromadorea</taxon>
        <taxon>Rhabditida</taxon>
        <taxon>Rhabditina</taxon>
        <taxon>Rhabditomorpha</taxon>
        <taxon>Rhabditoidea</taxon>
        <taxon>Rhabditidae</taxon>
        <taxon>Peloderinae</taxon>
        <taxon>Caenorhabditis</taxon>
    </lineage>
</organism>
<feature type="compositionally biased region" description="Polar residues" evidence="1">
    <location>
        <begin position="925"/>
        <end position="938"/>
    </location>
</feature>
<feature type="compositionally biased region" description="Polar residues" evidence="1">
    <location>
        <begin position="839"/>
        <end position="861"/>
    </location>
</feature>
<feature type="region of interest" description="Disordered" evidence="1">
    <location>
        <begin position="435"/>
        <end position="510"/>
    </location>
</feature>
<feature type="region of interest" description="Disordered" evidence="1">
    <location>
        <begin position="184"/>
        <end position="365"/>
    </location>
</feature>
<evidence type="ECO:0000313" key="4">
    <source>
        <dbReference type="Proteomes" id="UP000008068"/>
    </source>
</evidence>